<dbReference type="EMBL" id="DVMV01000036">
    <property type="protein sequence ID" value="HIU45504.1"/>
    <property type="molecule type" value="Genomic_DNA"/>
</dbReference>
<sequence length="145" mass="15210">MFTKRKSLLLGFLAAATATGLALGVNGVVDAYVGEPVEVSAAGVPDNLSVVTDLKQTQSGDKFILGALNGVNFYGFSSGTESWGKASTSDADWKEFEILNNGDNTFKATVSLDSTTYYLSVPTSNGWKLTTSSTDANTTLKFGTS</sequence>
<feature type="chain" id="PRO_5038693446" evidence="1">
    <location>
        <begin position="23"/>
        <end position="145"/>
    </location>
</feature>
<keyword evidence="1" id="KW-0732">Signal</keyword>
<dbReference type="AlphaFoldDB" id="A0A9D1LP69"/>
<evidence type="ECO:0000313" key="2">
    <source>
        <dbReference type="EMBL" id="HIU45504.1"/>
    </source>
</evidence>
<reference evidence="2" key="1">
    <citation type="submission" date="2020-10" db="EMBL/GenBank/DDBJ databases">
        <authorList>
            <person name="Gilroy R."/>
        </authorList>
    </citation>
    <scope>NUCLEOTIDE SEQUENCE</scope>
    <source>
        <strain evidence="2">ChiGjej1B1-22543</strain>
    </source>
</reference>
<comment type="caution">
    <text evidence="2">The sequence shown here is derived from an EMBL/GenBank/DDBJ whole genome shotgun (WGS) entry which is preliminary data.</text>
</comment>
<feature type="non-terminal residue" evidence="2">
    <location>
        <position position="145"/>
    </location>
</feature>
<name>A0A9D1LP69_9FIRM</name>
<dbReference type="Proteomes" id="UP000824070">
    <property type="component" value="Unassembled WGS sequence"/>
</dbReference>
<evidence type="ECO:0000313" key="3">
    <source>
        <dbReference type="Proteomes" id="UP000824070"/>
    </source>
</evidence>
<accession>A0A9D1LP69</accession>
<feature type="signal peptide" evidence="1">
    <location>
        <begin position="1"/>
        <end position="22"/>
    </location>
</feature>
<organism evidence="2 3">
    <name type="scientific">Candidatus Alloenteromonas pullicola</name>
    <dbReference type="NCBI Taxonomy" id="2840784"/>
    <lineage>
        <taxon>Bacteria</taxon>
        <taxon>Bacillati</taxon>
        <taxon>Bacillota</taxon>
        <taxon>Bacillota incertae sedis</taxon>
        <taxon>Candidatus Alloenteromonas</taxon>
    </lineage>
</organism>
<protein>
    <submittedName>
        <fullName evidence="2">Uncharacterized protein</fullName>
    </submittedName>
</protein>
<evidence type="ECO:0000256" key="1">
    <source>
        <dbReference type="SAM" id="SignalP"/>
    </source>
</evidence>
<reference evidence="2" key="2">
    <citation type="journal article" date="2021" name="PeerJ">
        <title>Extensive microbial diversity within the chicken gut microbiome revealed by metagenomics and culture.</title>
        <authorList>
            <person name="Gilroy R."/>
            <person name="Ravi A."/>
            <person name="Getino M."/>
            <person name="Pursley I."/>
            <person name="Horton D.L."/>
            <person name="Alikhan N.F."/>
            <person name="Baker D."/>
            <person name="Gharbi K."/>
            <person name="Hall N."/>
            <person name="Watson M."/>
            <person name="Adriaenssens E.M."/>
            <person name="Foster-Nyarko E."/>
            <person name="Jarju S."/>
            <person name="Secka A."/>
            <person name="Antonio M."/>
            <person name="Oren A."/>
            <person name="Chaudhuri R.R."/>
            <person name="La Ragione R."/>
            <person name="Hildebrand F."/>
            <person name="Pallen M.J."/>
        </authorList>
    </citation>
    <scope>NUCLEOTIDE SEQUENCE</scope>
    <source>
        <strain evidence="2">ChiGjej1B1-22543</strain>
    </source>
</reference>
<gene>
    <name evidence="2" type="ORF">IAC52_04325</name>
</gene>
<proteinExistence type="predicted"/>